<dbReference type="GO" id="GO:0008726">
    <property type="term" value="F:alkanesulfonate monooxygenase activity"/>
    <property type="evidence" value="ECO:0007669"/>
    <property type="project" value="TreeGrafter"/>
</dbReference>
<evidence type="ECO:0000256" key="1">
    <source>
        <dbReference type="ARBA" id="ARBA00022630"/>
    </source>
</evidence>
<dbReference type="SUPFAM" id="SSF51679">
    <property type="entry name" value="Bacterial luciferase-like"/>
    <property type="match status" value="1"/>
</dbReference>
<dbReference type="InterPro" id="IPR019952">
    <property type="entry name" value="F420_OxRdatse_Rv1855c_pred"/>
</dbReference>
<dbReference type="Gene3D" id="3.20.20.30">
    <property type="entry name" value="Luciferase-like domain"/>
    <property type="match status" value="1"/>
</dbReference>
<name>A0A5B8U0G7_9ACTN</name>
<dbReference type="PANTHER" id="PTHR42847">
    <property type="entry name" value="ALKANESULFONATE MONOOXYGENASE"/>
    <property type="match status" value="1"/>
</dbReference>
<reference evidence="6 7" key="1">
    <citation type="journal article" date="2018" name="J. Microbiol.">
        <title>Baekduia soli gen. nov., sp. nov., a novel bacterium isolated from the soil of Baekdu Mountain and proposal of a novel family name, Baekduiaceae fam. nov.</title>
        <authorList>
            <person name="An D.S."/>
            <person name="Siddiqi M.Z."/>
            <person name="Kim K.H."/>
            <person name="Yu H.S."/>
            <person name="Im W.T."/>
        </authorList>
    </citation>
    <scope>NUCLEOTIDE SEQUENCE [LARGE SCALE GENOMIC DNA]</scope>
    <source>
        <strain evidence="6 7">BR7-21</strain>
    </source>
</reference>
<dbReference type="KEGG" id="bsol:FSW04_02185"/>
<protein>
    <submittedName>
        <fullName evidence="6">LLM class F420-dependent oxidoreductase</fullName>
    </submittedName>
</protein>
<sequence length="319" mass="34023">MRAPITLDLHLPNFNYPDVGPEAVFERLVDIATTAEASGFTSISLMDHFHQIPPVGPAENWMFDGSTMLAGLAGRTSTIALGLLVGGVTYRNPALHAKITTTLDIISGGRAFHGIGAGWFEDEHKAYGFAMPSLGTRFEILEEHLQIARAMFTQPRATVAGEHVHVTEAYNNPKPLRGDIPILIGGSGERKTLRLVAQYADGCNLFGDPERARHLLGVLEGHCETVGRDPSEITKTSMATIVIGATHEAAQAKLDWMRSAGVPEERVAAAIAGDPDTVAQRAAAFREVGIEGLTFSMPDAHDLEAVALAGKALAPVFAA</sequence>
<keyword evidence="3" id="KW-0560">Oxidoreductase</keyword>
<dbReference type="PANTHER" id="PTHR42847:SF8">
    <property type="entry name" value="CONSERVED PROTEIN"/>
    <property type="match status" value="1"/>
</dbReference>
<keyword evidence="4" id="KW-0503">Monooxygenase</keyword>
<organism evidence="6 7">
    <name type="scientific">Baekduia soli</name>
    <dbReference type="NCBI Taxonomy" id="496014"/>
    <lineage>
        <taxon>Bacteria</taxon>
        <taxon>Bacillati</taxon>
        <taxon>Actinomycetota</taxon>
        <taxon>Thermoleophilia</taxon>
        <taxon>Solirubrobacterales</taxon>
        <taxon>Baekduiaceae</taxon>
        <taxon>Baekduia</taxon>
    </lineage>
</organism>
<dbReference type="RefSeq" id="WP_146915780.1">
    <property type="nucleotide sequence ID" value="NZ_CP042430.1"/>
</dbReference>
<keyword evidence="1" id="KW-0285">Flavoprotein</keyword>
<evidence type="ECO:0000259" key="5">
    <source>
        <dbReference type="Pfam" id="PF00296"/>
    </source>
</evidence>
<keyword evidence="2" id="KW-0288">FMN</keyword>
<accession>A0A5B8U0G7</accession>
<dbReference type="Proteomes" id="UP000321805">
    <property type="component" value="Chromosome"/>
</dbReference>
<gene>
    <name evidence="6" type="ORF">FSW04_02185</name>
</gene>
<dbReference type="InterPro" id="IPR036661">
    <property type="entry name" value="Luciferase-like_sf"/>
</dbReference>
<dbReference type="AlphaFoldDB" id="A0A5B8U0G7"/>
<keyword evidence="7" id="KW-1185">Reference proteome</keyword>
<evidence type="ECO:0000256" key="3">
    <source>
        <dbReference type="ARBA" id="ARBA00023002"/>
    </source>
</evidence>
<feature type="domain" description="Luciferase-like" evidence="5">
    <location>
        <begin position="11"/>
        <end position="258"/>
    </location>
</feature>
<evidence type="ECO:0000313" key="6">
    <source>
        <dbReference type="EMBL" id="QEC46503.1"/>
    </source>
</evidence>
<dbReference type="GO" id="GO:0046306">
    <property type="term" value="P:alkanesulfonate catabolic process"/>
    <property type="evidence" value="ECO:0007669"/>
    <property type="project" value="TreeGrafter"/>
</dbReference>
<dbReference type="EMBL" id="CP042430">
    <property type="protein sequence ID" value="QEC46503.1"/>
    <property type="molecule type" value="Genomic_DNA"/>
</dbReference>
<evidence type="ECO:0000256" key="2">
    <source>
        <dbReference type="ARBA" id="ARBA00022643"/>
    </source>
</evidence>
<evidence type="ECO:0000313" key="7">
    <source>
        <dbReference type="Proteomes" id="UP000321805"/>
    </source>
</evidence>
<evidence type="ECO:0000256" key="4">
    <source>
        <dbReference type="ARBA" id="ARBA00023033"/>
    </source>
</evidence>
<dbReference type="OrthoDB" id="4029802at2"/>
<dbReference type="Pfam" id="PF00296">
    <property type="entry name" value="Bac_luciferase"/>
    <property type="match status" value="1"/>
</dbReference>
<dbReference type="InterPro" id="IPR011251">
    <property type="entry name" value="Luciferase-like_dom"/>
</dbReference>
<dbReference type="InterPro" id="IPR050172">
    <property type="entry name" value="SsuD_RutA_monooxygenase"/>
</dbReference>
<dbReference type="NCBIfam" id="TIGR03560">
    <property type="entry name" value="F420_Rv1855c"/>
    <property type="match status" value="1"/>
</dbReference>
<proteinExistence type="predicted"/>